<dbReference type="Proteomes" id="UP000031366">
    <property type="component" value="Unassembled WGS sequence"/>
</dbReference>
<sequence length="303" mass="34753">MEFNKIVCIDKTGLESWAIEELKKYSIKPIEVFDDYPESDNEIINRIKGADCILVSWNTQISKKVIENSKQLKYIGMCCSLYDENSANIDIEIARVNNIEVRGVRDYGDEGLIEFIISELIRLLKGLGEHQWRNEAVELTQRKIGIIGMGTTGRMLAKMASAFGMKVYYFSRSRKMDIEKEGIEYLPLNELLKTVEVISIHLPKNTVILGKDEFDLFGDEKILINTSLGTPFEVPAFLEWIQRKGNYAIYDEDGAGSYKNEFEKYSNIILSKKVAGWTKEARERLSIKVLKNIQEVLNELNVQ</sequence>
<dbReference type="OrthoDB" id="9805416at2"/>
<dbReference type="PANTHER" id="PTHR43761:SF1">
    <property type="entry name" value="D-ISOMER SPECIFIC 2-HYDROXYACID DEHYDROGENASE CATALYTIC DOMAIN-CONTAINING PROTEIN-RELATED"/>
    <property type="match status" value="1"/>
</dbReference>
<dbReference type="CDD" id="cd12170">
    <property type="entry name" value="2-Hacid_dh_9"/>
    <property type="match status" value="1"/>
</dbReference>
<dbReference type="Pfam" id="PF02826">
    <property type="entry name" value="2-Hacid_dh_C"/>
    <property type="match status" value="1"/>
</dbReference>
<dbReference type="STRING" id="29341.RSJ17_17460"/>
<organism evidence="7 8">
    <name type="scientific">Clostridium argentinense CDC 2741</name>
    <dbReference type="NCBI Taxonomy" id="1418104"/>
    <lineage>
        <taxon>Bacteria</taxon>
        <taxon>Bacillati</taxon>
        <taxon>Bacillota</taxon>
        <taxon>Clostridia</taxon>
        <taxon>Eubacteriales</taxon>
        <taxon>Clostridiaceae</taxon>
        <taxon>Clostridium</taxon>
    </lineage>
</organism>
<dbReference type="PANTHER" id="PTHR43761">
    <property type="entry name" value="D-ISOMER SPECIFIC 2-HYDROXYACID DEHYDROGENASE FAMILY PROTEIN (AFU_ORTHOLOGUE AFUA_1G13630)"/>
    <property type="match status" value="1"/>
</dbReference>
<evidence type="ECO:0000313" key="8">
    <source>
        <dbReference type="Proteomes" id="UP000031366"/>
    </source>
</evidence>
<dbReference type="InterPro" id="IPR036291">
    <property type="entry name" value="NAD(P)-bd_dom_sf"/>
</dbReference>
<evidence type="ECO:0000259" key="5">
    <source>
        <dbReference type="Pfam" id="PF00389"/>
    </source>
</evidence>
<evidence type="ECO:0000313" key="7">
    <source>
        <dbReference type="EMBL" id="KIE47798.1"/>
    </source>
</evidence>
<dbReference type="GO" id="GO:0051287">
    <property type="term" value="F:NAD binding"/>
    <property type="evidence" value="ECO:0007669"/>
    <property type="project" value="InterPro"/>
</dbReference>
<name>A0A0C1U7M6_9CLOT</name>
<proteinExistence type="inferred from homology"/>
<evidence type="ECO:0000256" key="4">
    <source>
        <dbReference type="RuleBase" id="RU003719"/>
    </source>
</evidence>
<feature type="domain" description="D-isomer specific 2-hydroxyacid dehydrogenase NAD-binding" evidence="6">
    <location>
        <begin position="127"/>
        <end position="244"/>
    </location>
</feature>
<evidence type="ECO:0000256" key="3">
    <source>
        <dbReference type="ARBA" id="ARBA00023027"/>
    </source>
</evidence>
<dbReference type="SUPFAM" id="SSF52283">
    <property type="entry name" value="Formate/glycerate dehydrogenase catalytic domain-like"/>
    <property type="match status" value="1"/>
</dbReference>
<keyword evidence="2 4" id="KW-0560">Oxidoreductase</keyword>
<keyword evidence="8" id="KW-1185">Reference proteome</keyword>
<dbReference type="Pfam" id="PF00389">
    <property type="entry name" value="2-Hacid_dh"/>
    <property type="match status" value="1"/>
</dbReference>
<comment type="caution">
    <text evidence="7">The sequence shown here is derived from an EMBL/GenBank/DDBJ whole genome shotgun (WGS) entry which is preliminary data.</text>
</comment>
<comment type="similarity">
    <text evidence="1 4">Belongs to the D-isomer specific 2-hydroxyacid dehydrogenase family.</text>
</comment>
<dbReference type="InterPro" id="IPR006139">
    <property type="entry name" value="D-isomer_2_OHA_DH_cat_dom"/>
</dbReference>
<keyword evidence="3" id="KW-0520">NAD</keyword>
<evidence type="ECO:0000256" key="1">
    <source>
        <dbReference type="ARBA" id="ARBA00005854"/>
    </source>
</evidence>
<reference evidence="7 8" key="1">
    <citation type="journal article" date="2015" name="Infect. Genet. Evol.">
        <title>Genomic sequences of six botulinum neurotoxin-producing strains representing three clostridial species illustrate the mobility and diversity of botulinum neurotoxin genes.</title>
        <authorList>
            <person name="Smith T.J."/>
            <person name="Hill K.K."/>
            <person name="Xie G."/>
            <person name="Foley B.T."/>
            <person name="Williamson C.H."/>
            <person name="Foster J.T."/>
            <person name="Johnson S.L."/>
            <person name="Chertkov O."/>
            <person name="Teshima H."/>
            <person name="Gibbons H.S."/>
            <person name="Johnsky L.A."/>
            <person name="Karavis M.A."/>
            <person name="Smith L.A."/>
        </authorList>
    </citation>
    <scope>NUCLEOTIDE SEQUENCE [LARGE SCALE GENOMIC DNA]</scope>
    <source>
        <strain evidence="7 8">CDC 2741</strain>
    </source>
</reference>
<feature type="domain" description="D-isomer specific 2-hydroxyacid dehydrogenase catalytic" evidence="5">
    <location>
        <begin position="18"/>
        <end position="299"/>
    </location>
</feature>
<dbReference type="RefSeq" id="WP_039630958.1">
    <property type="nucleotide sequence ID" value="NZ_AYSO01000013.1"/>
</dbReference>
<dbReference type="AlphaFoldDB" id="A0A0C1U7M6"/>
<protein>
    <submittedName>
        <fullName evidence="7">D-isomer specific 2-hydroxyacid dehydrogenase, NAD binding domain protein</fullName>
    </submittedName>
</protein>
<gene>
    <name evidence="7" type="ORF">U732_3702</name>
</gene>
<dbReference type="Gene3D" id="3.40.50.720">
    <property type="entry name" value="NAD(P)-binding Rossmann-like Domain"/>
    <property type="match status" value="2"/>
</dbReference>
<dbReference type="InterPro" id="IPR050418">
    <property type="entry name" value="D-iso_2-hydroxyacid_DH_PdxB"/>
</dbReference>
<evidence type="ECO:0000256" key="2">
    <source>
        <dbReference type="ARBA" id="ARBA00023002"/>
    </source>
</evidence>
<evidence type="ECO:0000259" key="6">
    <source>
        <dbReference type="Pfam" id="PF02826"/>
    </source>
</evidence>
<accession>A0A0C1U7M6</accession>
<dbReference type="SUPFAM" id="SSF51735">
    <property type="entry name" value="NAD(P)-binding Rossmann-fold domains"/>
    <property type="match status" value="1"/>
</dbReference>
<dbReference type="GO" id="GO:0016616">
    <property type="term" value="F:oxidoreductase activity, acting on the CH-OH group of donors, NAD or NADP as acceptor"/>
    <property type="evidence" value="ECO:0007669"/>
    <property type="project" value="InterPro"/>
</dbReference>
<dbReference type="InterPro" id="IPR006140">
    <property type="entry name" value="D-isomer_DH_NAD-bd"/>
</dbReference>
<dbReference type="EMBL" id="AYSO01000013">
    <property type="protein sequence ID" value="KIE47798.1"/>
    <property type="molecule type" value="Genomic_DNA"/>
</dbReference>